<evidence type="ECO:0000256" key="1">
    <source>
        <dbReference type="SAM" id="MobiDB-lite"/>
    </source>
</evidence>
<gene>
    <name evidence="2" type="ORF">SFRA_005005</name>
</gene>
<dbReference type="AlphaFoldDB" id="A0A3R7FIJ3"/>
<comment type="caution">
    <text evidence="2">The sequence shown here is derived from an EMBL/GenBank/DDBJ whole genome shotgun (WGS) entry which is preliminary data.</text>
</comment>
<reference evidence="2 3" key="1">
    <citation type="journal article" date="2014" name="Genome Announc.">
        <title>Draft Genome Sequence of Streptomyces fradiae ATCC 19609, a Strain Highly Sensitive to Antibiotics.</title>
        <authorList>
            <person name="Bekker O.B."/>
            <person name="Klimina K.M."/>
            <person name="Vatlin A.A."/>
            <person name="Zakharevich N.V."/>
            <person name="Kasianov A.S."/>
            <person name="Danilenko V.N."/>
        </authorList>
    </citation>
    <scope>NUCLEOTIDE SEQUENCE [LARGE SCALE GENOMIC DNA]</scope>
    <source>
        <strain evidence="2 3">ATCC 19609</strain>
    </source>
</reference>
<dbReference type="Proteomes" id="UP000028058">
    <property type="component" value="Unassembled WGS sequence"/>
</dbReference>
<dbReference type="EMBL" id="JNAD02000002">
    <property type="protein sequence ID" value="RKM97911.1"/>
    <property type="molecule type" value="Genomic_DNA"/>
</dbReference>
<feature type="region of interest" description="Disordered" evidence="1">
    <location>
        <begin position="23"/>
        <end position="54"/>
    </location>
</feature>
<sequence length="88" mass="9414">MHCDVHLRLHELRAAELRREAGAALLLPEPPPGPGPRSGAGSATGDRAGPRAPLPLRLRSRVGWTLVEVGLHLLQQPKKRLGTGLPRG</sequence>
<dbReference type="RefSeq" id="WP_105165516.1">
    <property type="nucleotide sequence ID" value="NZ_CP134822.1"/>
</dbReference>
<organism evidence="2 3">
    <name type="scientific">Streptomyces xinghaiensis</name>
    <dbReference type="NCBI Taxonomy" id="1038928"/>
    <lineage>
        <taxon>Bacteria</taxon>
        <taxon>Bacillati</taxon>
        <taxon>Actinomycetota</taxon>
        <taxon>Actinomycetes</taxon>
        <taxon>Kitasatosporales</taxon>
        <taxon>Streptomycetaceae</taxon>
        <taxon>Streptomyces</taxon>
    </lineage>
</organism>
<evidence type="ECO:0000313" key="3">
    <source>
        <dbReference type="Proteomes" id="UP000028058"/>
    </source>
</evidence>
<evidence type="ECO:0000313" key="2">
    <source>
        <dbReference type="EMBL" id="RKM97911.1"/>
    </source>
</evidence>
<keyword evidence="3" id="KW-1185">Reference proteome</keyword>
<name>A0A3R7FIJ3_9ACTN</name>
<protein>
    <submittedName>
        <fullName evidence="2">Uncharacterized protein</fullName>
    </submittedName>
</protein>
<proteinExistence type="predicted"/>
<accession>A0A3R7FIJ3</accession>